<dbReference type="Proteomes" id="UP001230188">
    <property type="component" value="Unassembled WGS sequence"/>
</dbReference>
<reference evidence="3" key="1">
    <citation type="submission" date="2023-01" db="EMBL/GenBank/DDBJ databases">
        <title>Metagenome sequencing of chrysophaentin producing Chrysophaeum taylorii.</title>
        <authorList>
            <person name="Davison J."/>
            <person name="Bewley C."/>
        </authorList>
    </citation>
    <scope>NUCLEOTIDE SEQUENCE</scope>
    <source>
        <strain evidence="3">NIES-1699</strain>
    </source>
</reference>
<organism evidence="3 4">
    <name type="scientific">Chrysophaeum taylorii</name>
    <dbReference type="NCBI Taxonomy" id="2483200"/>
    <lineage>
        <taxon>Eukaryota</taxon>
        <taxon>Sar</taxon>
        <taxon>Stramenopiles</taxon>
        <taxon>Ochrophyta</taxon>
        <taxon>Pelagophyceae</taxon>
        <taxon>Pelagomonadales</taxon>
        <taxon>Pelagomonadaceae</taxon>
        <taxon>Chrysophaeum</taxon>
    </lineage>
</organism>
<evidence type="ECO:0000313" key="3">
    <source>
        <dbReference type="EMBL" id="KAJ8608327.1"/>
    </source>
</evidence>
<feature type="compositionally biased region" description="Low complexity" evidence="1">
    <location>
        <begin position="62"/>
        <end position="82"/>
    </location>
</feature>
<feature type="region of interest" description="Disordered" evidence="1">
    <location>
        <begin position="515"/>
        <end position="563"/>
    </location>
</feature>
<feature type="region of interest" description="Disordered" evidence="1">
    <location>
        <begin position="244"/>
        <end position="279"/>
    </location>
</feature>
<feature type="compositionally biased region" description="Basic and acidic residues" evidence="1">
    <location>
        <begin position="257"/>
        <end position="279"/>
    </location>
</feature>
<accession>A0AAD7UL36</accession>
<dbReference type="EMBL" id="JAQMWT010000173">
    <property type="protein sequence ID" value="KAJ8608327.1"/>
    <property type="molecule type" value="Genomic_DNA"/>
</dbReference>
<keyword evidence="4" id="KW-1185">Reference proteome</keyword>
<dbReference type="Gene3D" id="2.30.29.30">
    <property type="entry name" value="Pleckstrin-homology domain (PH domain)/Phosphotyrosine-binding domain (PTB)"/>
    <property type="match status" value="1"/>
</dbReference>
<evidence type="ECO:0000256" key="1">
    <source>
        <dbReference type="SAM" id="MobiDB-lite"/>
    </source>
</evidence>
<proteinExistence type="predicted"/>
<dbReference type="SMART" id="SM00233">
    <property type="entry name" value="PH"/>
    <property type="match status" value="2"/>
</dbReference>
<name>A0AAD7UL36_9STRA</name>
<dbReference type="InterPro" id="IPR001849">
    <property type="entry name" value="PH_domain"/>
</dbReference>
<feature type="compositionally biased region" description="Low complexity" evidence="1">
    <location>
        <begin position="470"/>
        <end position="489"/>
    </location>
</feature>
<evidence type="ECO:0000313" key="4">
    <source>
        <dbReference type="Proteomes" id="UP001230188"/>
    </source>
</evidence>
<protein>
    <recommendedName>
        <fullName evidence="2">PH domain-containing protein</fullName>
    </recommendedName>
</protein>
<feature type="region of interest" description="Disordered" evidence="1">
    <location>
        <begin position="441"/>
        <end position="501"/>
    </location>
</feature>
<dbReference type="PROSITE" id="PS50003">
    <property type="entry name" value="PH_DOMAIN"/>
    <property type="match status" value="1"/>
</dbReference>
<feature type="region of interest" description="Disordered" evidence="1">
    <location>
        <begin position="59"/>
        <end position="82"/>
    </location>
</feature>
<gene>
    <name evidence="3" type="ORF">CTAYLR_009419</name>
</gene>
<feature type="compositionally biased region" description="Acidic residues" evidence="1">
    <location>
        <begin position="519"/>
        <end position="548"/>
    </location>
</feature>
<comment type="caution">
    <text evidence="3">The sequence shown here is derived from an EMBL/GenBank/DDBJ whole genome shotgun (WGS) entry which is preliminary data.</text>
</comment>
<dbReference type="SUPFAM" id="SSF50729">
    <property type="entry name" value="PH domain-like"/>
    <property type="match status" value="1"/>
</dbReference>
<dbReference type="AlphaFoldDB" id="A0AAD7UL36"/>
<dbReference type="InterPro" id="IPR011993">
    <property type="entry name" value="PH-like_dom_sf"/>
</dbReference>
<sequence>MSCQRRACEDNCSPGRRSIAALIRSFEDQLVVNSPNPWIREPHGYLLKPDFRRPEQLRRNYSESSKSPSEGSSGLSSSTSSSESRNLFSTIQRSLAPKHYARRYFRLEGARKLAYYRSVTDRCPIGEIDLSQVEFIQFSRIKDAPTHAVDLVSRERVFTLGADTREDLAHWCVALCRAMRDAVDSSEAPCWKQYDDVYYEGADVKLELEKVLLPESDERDNAAADHPPPEHARSASNLLQHHEQPLESNRGRLARSASEKEPSRRNSKGRRDVEPTPPRRESKWFAVVTKVFGDVAKRGVVRPADILLGVNDTAFETFEEAASTLETAKFPITLRLARDVGASLVAEGWALVGGRLRYLELSRKWLNGTRPIPGGEVADSPDFGYDISIIDAVEPDDNNPNAIVVELANDPNDNFRFELATSAEAKAWLARLETLVALRHSAEDQQHQKRPRRGSSKKDLASPLVAGQTSSSSSSSSSKRRFSSPLLSPFRKSSKTPSDLAAVAGQLQKELALSSTFPFDDDDDDDERSDGDDQDDGDDQADEIEDDNKEWPSPLDFNGLVTPRQMRLPPKGCSEDRGLTCFAATLREHGRTGRQSRSLLFAVTTRDKEALFFAQDDDTETALGQIDLQGASVSRLDDHSCRVDVRKPVRRRVDLVFNDNPPGDPHRAARCTTLLADIADANSAPRIPALSKKLSDDVELLGELGFRVVLRGDVYTPWANCFASIEHRELRLYSLPRRCLIKAPIKLNTIVRCCVLDFAPHRFELELHEDAPPCTLLFRFQAASTTGAASIASAIALAARSDACRRH</sequence>
<evidence type="ECO:0000259" key="2">
    <source>
        <dbReference type="PROSITE" id="PS50003"/>
    </source>
</evidence>
<feature type="domain" description="PH" evidence="2">
    <location>
        <begin position="81"/>
        <end position="180"/>
    </location>
</feature>